<sequence length="51" mass="5864">MTPEVGESTLEFIARLKAKAKNCQFGDCDDQIQDQVIHMVKSEKLRKKLLE</sequence>
<accession>A0AAN9A9C4</accession>
<dbReference type="Proteomes" id="UP001381693">
    <property type="component" value="Unassembled WGS sequence"/>
</dbReference>
<evidence type="ECO:0000313" key="2">
    <source>
        <dbReference type="Proteomes" id="UP001381693"/>
    </source>
</evidence>
<dbReference type="EMBL" id="JAXCGZ010000522">
    <property type="protein sequence ID" value="KAK7085866.1"/>
    <property type="molecule type" value="Genomic_DNA"/>
</dbReference>
<protein>
    <submittedName>
        <fullName evidence="1">Uncharacterized protein</fullName>
    </submittedName>
</protein>
<proteinExistence type="predicted"/>
<dbReference type="AlphaFoldDB" id="A0AAN9A9C4"/>
<reference evidence="1 2" key="1">
    <citation type="submission" date="2023-11" db="EMBL/GenBank/DDBJ databases">
        <title>Halocaridina rubra genome assembly.</title>
        <authorList>
            <person name="Smith C."/>
        </authorList>
    </citation>
    <scope>NUCLEOTIDE SEQUENCE [LARGE SCALE GENOMIC DNA]</scope>
    <source>
        <strain evidence="1">EP-1</strain>
        <tissue evidence="1">Whole</tissue>
    </source>
</reference>
<keyword evidence="2" id="KW-1185">Reference proteome</keyword>
<comment type="caution">
    <text evidence="1">The sequence shown here is derived from an EMBL/GenBank/DDBJ whole genome shotgun (WGS) entry which is preliminary data.</text>
</comment>
<name>A0AAN9A9C4_HALRR</name>
<evidence type="ECO:0000313" key="1">
    <source>
        <dbReference type="EMBL" id="KAK7085866.1"/>
    </source>
</evidence>
<organism evidence="1 2">
    <name type="scientific">Halocaridina rubra</name>
    <name type="common">Hawaiian red shrimp</name>
    <dbReference type="NCBI Taxonomy" id="373956"/>
    <lineage>
        <taxon>Eukaryota</taxon>
        <taxon>Metazoa</taxon>
        <taxon>Ecdysozoa</taxon>
        <taxon>Arthropoda</taxon>
        <taxon>Crustacea</taxon>
        <taxon>Multicrustacea</taxon>
        <taxon>Malacostraca</taxon>
        <taxon>Eumalacostraca</taxon>
        <taxon>Eucarida</taxon>
        <taxon>Decapoda</taxon>
        <taxon>Pleocyemata</taxon>
        <taxon>Caridea</taxon>
        <taxon>Atyoidea</taxon>
        <taxon>Atyidae</taxon>
        <taxon>Halocaridina</taxon>
    </lineage>
</organism>
<feature type="non-terminal residue" evidence="1">
    <location>
        <position position="51"/>
    </location>
</feature>
<gene>
    <name evidence="1" type="ORF">SK128_010730</name>
</gene>